<protein>
    <recommendedName>
        <fullName evidence="4">SET domain-containing protein</fullName>
    </recommendedName>
</protein>
<sequence length="608" mass="68485">MDTVFCPIDAYFNDEISALLQPPPSAQAQAISLSLSGTELCIYLAEGGFQFFPFCKTQEYFDQLITTRGCTGLKVKQNGAHGKGVYADADFREGDLVLKDQMLAGSQHSANKIDCLVCSFCFRFIGTIEVQIGRKLYLQDLGVAANNECDRQTLAHIPKKTCQINSSDSEDDSYVKDPTSMEECASTSSKYGTPLPKEIVESLMNGELVLPYSKQFPLPSVISCLGGCREAFYCSQLCAEADWDLFHSLLCTGARSKSSDKEALLKFLQHANETNDIFLLAAKVVSFTILKYRKLKASYPEDQGKCTADNCDLSLLLEAWKPVSMGYKIRWWECIALPDDVDSCDEAAFRMQIKELAFTSLQLLKAAIFDKECEPLFSLEIYGHIIGMFELNNLVHAKNAAFLSNSDLVVASPVEDYFLYIDDLPQSEKKEAERVTRPVLDALGDDYSICCQGVTKLHNRCNELAGCLKEDIRQYMFLESLNLTLNESYPSEDWFDSRENFQGLMITRRSVWYMPMINENQLLSSFVGTAFFPFQSCMNHSCHPNARAFKREEDRDGQATIVALRSISKGEEVTISYIDEDLPCEERQAMLADYGFRCRCRKCLEEES</sequence>
<reference evidence="5 6" key="1">
    <citation type="journal article" date="2019" name="Genome Biol. Evol.">
        <title>The Rhododendron genome and chromosomal organization provide insight into shared whole-genome duplications across the heath family (Ericaceae).</title>
        <authorList>
            <person name="Soza V.L."/>
            <person name="Lindsley D."/>
            <person name="Waalkes A."/>
            <person name="Ramage E."/>
            <person name="Patwardhan R.P."/>
            <person name="Burton J.N."/>
            <person name="Adey A."/>
            <person name="Kumar A."/>
            <person name="Qiu R."/>
            <person name="Shendure J."/>
            <person name="Hall B."/>
        </authorList>
    </citation>
    <scope>NUCLEOTIDE SEQUENCE [LARGE SCALE GENOMIC DNA]</scope>
    <source>
        <strain evidence="5">RSF 1966-606</strain>
    </source>
</reference>
<dbReference type="InterPro" id="IPR001214">
    <property type="entry name" value="SET_dom"/>
</dbReference>
<dbReference type="CDD" id="cd20071">
    <property type="entry name" value="SET_SMYD"/>
    <property type="match status" value="1"/>
</dbReference>
<dbReference type="InterPro" id="IPR044237">
    <property type="entry name" value="ATXR2-like"/>
</dbReference>
<keyword evidence="3" id="KW-0862">Zinc</keyword>
<dbReference type="PANTHER" id="PTHR47436:SF1">
    <property type="entry name" value="SET DOMAIN-CONTAINING PROTEIN"/>
    <property type="match status" value="1"/>
</dbReference>
<dbReference type="AlphaFoldDB" id="A0A6A4LB57"/>
<feature type="domain" description="SET" evidence="4">
    <location>
        <begin position="71"/>
        <end position="578"/>
    </location>
</feature>
<dbReference type="PANTHER" id="PTHR47436">
    <property type="entry name" value="HISTONE-LYSINE N-METHYLTRANSFERASE ATXR2"/>
    <property type="match status" value="1"/>
</dbReference>
<dbReference type="InterPro" id="IPR002893">
    <property type="entry name" value="Znf_MYND"/>
</dbReference>
<evidence type="ECO:0000313" key="6">
    <source>
        <dbReference type="Proteomes" id="UP000428333"/>
    </source>
</evidence>
<name>A0A6A4LB57_9ERIC</name>
<dbReference type="SUPFAM" id="SSF82199">
    <property type="entry name" value="SET domain"/>
    <property type="match status" value="1"/>
</dbReference>
<dbReference type="SUPFAM" id="SSF144232">
    <property type="entry name" value="HIT/MYND zinc finger-like"/>
    <property type="match status" value="1"/>
</dbReference>
<dbReference type="PROSITE" id="PS50280">
    <property type="entry name" value="SET"/>
    <property type="match status" value="1"/>
</dbReference>
<dbReference type="GO" id="GO:0008270">
    <property type="term" value="F:zinc ion binding"/>
    <property type="evidence" value="ECO:0007669"/>
    <property type="project" value="UniProtKB-KW"/>
</dbReference>
<keyword evidence="1" id="KW-0479">Metal-binding</keyword>
<gene>
    <name evidence="5" type="ORF">C3L33_10306</name>
</gene>
<dbReference type="Gene3D" id="2.170.270.10">
    <property type="entry name" value="SET domain"/>
    <property type="match status" value="1"/>
</dbReference>
<evidence type="ECO:0000259" key="4">
    <source>
        <dbReference type="PROSITE" id="PS50280"/>
    </source>
</evidence>
<dbReference type="GO" id="GO:0008168">
    <property type="term" value="F:methyltransferase activity"/>
    <property type="evidence" value="ECO:0007669"/>
    <property type="project" value="InterPro"/>
</dbReference>
<dbReference type="InterPro" id="IPR046341">
    <property type="entry name" value="SET_dom_sf"/>
</dbReference>
<accession>A0A6A4LB57</accession>
<comment type="caution">
    <text evidence="5">The sequence shown here is derived from an EMBL/GenBank/DDBJ whole genome shotgun (WGS) entry which is preliminary data.</text>
</comment>
<feature type="non-terminal residue" evidence="5">
    <location>
        <position position="1"/>
    </location>
</feature>
<organism evidence="5 6">
    <name type="scientific">Rhododendron williamsianum</name>
    <dbReference type="NCBI Taxonomy" id="262921"/>
    <lineage>
        <taxon>Eukaryota</taxon>
        <taxon>Viridiplantae</taxon>
        <taxon>Streptophyta</taxon>
        <taxon>Embryophyta</taxon>
        <taxon>Tracheophyta</taxon>
        <taxon>Spermatophyta</taxon>
        <taxon>Magnoliopsida</taxon>
        <taxon>eudicotyledons</taxon>
        <taxon>Gunneridae</taxon>
        <taxon>Pentapetalae</taxon>
        <taxon>asterids</taxon>
        <taxon>Ericales</taxon>
        <taxon>Ericaceae</taxon>
        <taxon>Ericoideae</taxon>
        <taxon>Rhodoreae</taxon>
        <taxon>Rhododendron</taxon>
    </lineage>
</organism>
<evidence type="ECO:0000256" key="2">
    <source>
        <dbReference type="ARBA" id="ARBA00022771"/>
    </source>
</evidence>
<evidence type="ECO:0000256" key="3">
    <source>
        <dbReference type="ARBA" id="ARBA00022833"/>
    </source>
</evidence>
<evidence type="ECO:0000256" key="1">
    <source>
        <dbReference type="ARBA" id="ARBA00022723"/>
    </source>
</evidence>
<proteinExistence type="predicted"/>
<dbReference type="Proteomes" id="UP000428333">
    <property type="component" value="Linkage Group LG06"/>
</dbReference>
<dbReference type="Pfam" id="PF01753">
    <property type="entry name" value="zf-MYND"/>
    <property type="match status" value="1"/>
</dbReference>
<dbReference type="Pfam" id="PF00856">
    <property type="entry name" value="SET"/>
    <property type="match status" value="1"/>
</dbReference>
<dbReference type="EMBL" id="QEFC01001460">
    <property type="protein sequence ID" value="KAE9457776.1"/>
    <property type="molecule type" value="Genomic_DNA"/>
</dbReference>
<keyword evidence="6" id="KW-1185">Reference proteome</keyword>
<evidence type="ECO:0000313" key="5">
    <source>
        <dbReference type="EMBL" id="KAE9457776.1"/>
    </source>
</evidence>
<keyword evidence="2" id="KW-0863">Zinc-finger</keyword>
<dbReference type="OrthoDB" id="5945798at2759"/>